<dbReference type="AlphaFoldDB" id="A0A6A6XF38"/>
<evidence type="ECO:0000313" key="17">
    <source>
        <dbReference type="EMBL" id="KAF2795052.1"/>
    </source>
</evidence>
<dbReference type="PROSITE" id="PS00107">
    <property type="entry name" value="PROTEIN_KINASE_ATP"/>
    <property type="match status" value="1"/>
</dbReference>
<dbReference type="GO" id="GO:0005634">
    <property type="term" value="C:nucleus"/>
    <property type="evidence" value="ECO:0007669"/>
    <property type="project" value="TreeGrafter"/>
</dbReference>
<dbReference type="Gene3D" id="1.10.510.10">
    <property type="entry name" value="Transferase(Phosphotransferase) domain 1"/>
    <property type="match status" value="1"/>
</dbReference>
<keyword evidence="8 15" id="KW-0547">Nucleotide-binding</keyword>
<evidence type="ECO:0000256" key="5">
    <source>
        <dbReference type="ARBA" id="ARBA00019973"/>
    </source>
</evidence>
<dbReference type="PROSITE" id="PS00109">
    <property type="entry name" value="PROTEIN_KINASE_TYR"/>
    <property type="match status" value="1"/>
</dbReference>
<dbReference type="PANTHER" id="PTHR45646:SF11">
    <property type="entry name" value="SERINE_THREONINE-PROTEIN KINASE DOA"/>
    <property type="match status" value="1"/>
</dbReference>
<evidence type="ECO:0000256" key="11">
    <source>
        <dbReference type="ARBA" id="ARBA00030980"/>
    </source>
</evidence>
<evidence type="ECO:0000256" key="8">
    <source>
        <dbReference type="ARBA" id="ARBA00022741"/>
    </source>
</evidence>
<keyword evidence="7" id="KW-0808">Transferase</keyword>
<comment type="catalytic activity">
    <reaction evidence="13">
        <text>L-threonyl-[protein] + ATP = O-phospho-L-threonyl-[protein] + ADP + H(+)</text>
        <dbReference type="Rhea" id="RHEA:46608"/>
        <dbReference type="Rhea" id="RHEA-COMP:11060"/>
        <dbReference type="Rhea" id="RHEA-COMP:11605"/>
        <dbReference type="ChEBI" id="CHEBI:15378"/>
        <dbReference type="ChEBI" id="CHEBI:30013"/>
        <dbReference type="ChEBI" id="CHEBI:30616"/>
        <dbReference type="ChEBI" id="CHEBI:61977"/>
        <dbReference type="ChEBI" id="CHEBI:456216"/>
        <dbReference type="EC" id="2.7.11.1"/>
    </reaction>
</comment>
<evidence type="ECO:0000256" key="4">
    <source>
        <dbReference type="ARBA" id="ARBA00013948"/>
    </source>
</evidence>
<evidence type="ECO:0000313" key="18">
    <source>
        <dbReference type="Proteomes" id="UP000799757"/>
    </source>
</evidence>
<protein>
    <recommendedName>
        <fullName evidence="5">EKC/KEOPS complex subunit BUD32</fullName>
        <ecNumber evidence="3">2.7.11.1</ecNumber>
    </recommendedName>
    <alternativeName>
        <fullName evidence="11 12">Atypical Serine/threonine protein kinase BUD32</fullName>
    </alternativeName>
    <alternativeName>
        <fullName evidence="4">EKC/KEOPS complex subunit bud32</fullName>
    </alternativeName>
</protein>
<dbReference type="InterPro" id="IPR000719">
    <property type="entry name" value="Prot_kinase_dom"/>
</dbReference>
<dbReference type="InterPro" id="IPR017441">
    <property type="entry name" value="Protein_kinase_ATP_BS"/>
</dbReference>
<evidence type="ECO:0000256" key="14">
    <source>
        <dbReference type="ARBA" id="ARBA00048679"/>
    </source>
</evidence>
<dbReference type="InterPro" id="IPR008266">
    <property type="entry name" value="Tyr_kinase_AS"/>
</dbReference>
<feature type="domain" description="Protein kinase" evidence="16">
    <location>
        <begin position="52"/>
        <end position="436"/>
    </location>
</feature>
<evidence type="ECO:0000256" key="1">
    <source>
        <dbReference type="ARBA" id="ARBA00003747"/>
    </source>
</evidence>
<evidence type="ECO:0000256" key="3">
    <source>
        <dbReference type="ARBA" id="ARBA00012513"/>
    </source>
</evidence>
<comment type="catalytic activity">
    <reaction evidence="14">
        <text>L-seryl-[protein] + ATP = O-phospho-L-seryl-[protein] + ADP + H(+)</text>
        <dbReference type="Rhea" id="RHEA:17989"/>
        <dbReference type="Rhea" id="RHEA-COMP:9863"/>
        <dbReference type="Rhea" id="RHEA-COMP:11604"/>
        <dbReference type="ChEBI" id="CHEBI:15378"/>
        <dbReference type="ChEBI" id="CHEBI:29999"/>
        <dbReference type="ChEBI" id="CHEBI:30616"/>
        <dbReference type="ChEBI" id="CHEBI:83421"/>
        <dbReference type="ChEBI" id="CHEBI:456216"/>
        <dbReference type="EC" id="2.7.11.1"/>
    </reaction>
</comment>
<dbReference type="SMART" id="SM00220">
    <property type="entry name" value="S_TKc"/>
    <property type="match status" value="1"/>
</dbReference>
<name>A0A6A6XF38_9PLEO</name>
<comment type="subunit">
    <text evidence="2">Component of the EKC/KEOPS complex composed of at least BUD32, CGI121, GON7, KAE1 and PCC1; the whole complex dimerizes.</text>
</comment>
<evidence type="ECO:0000256" key="15">
    <source>
        <dbReference type="PROSITE-ProRule" id="PRU10141"/>
    </source>
</evidence>
<comment type="function">
    <text evidence="1">Component of the EKC/KEOPS complex that is required for the formation of a threonylcarbamoyl group on adenosine at position 37 (t(6)A37) in tRNAs that read codons beginning with adenine. The complex is probably involved in the transfer of the threonylcarbamoyl moiety of threonylcarbamoyl-AMP (TC-AMP) to the N6 group of A37. BUD32 has ATPase activity in the context of the EKC/KEOPS complex and likely plays a supporting role to the catalytic subunit KAE1. The EKC/KEOPS complex also promotes both telomere uncapping and telomere elongation. The complex is required for efficient recruitment of transcriptional coactivators.</text>
</comment>
<evidence type="ECO:0000256" key="7">
    <source>
        <dbReference type="ARBA" id="ARBA00022679"/>
    </source>
</evidence>
<dbReference type="PROSITE" id="PS50011">
    <property type="entry name" value="PROTEIN_KINASE_DOM"/>
    <property type="match status" value="1"/>
</dbReference>
<keyword evidence="6" id="KW-0723">Serine/threonine-protein kinase</keyword>
<dbReference type="Gene3D" id="3.30.200.20">
    <property type="entry name" value="Phosphorylase Kinase, domain 1"/>
    <property type="match status" value="1"/>
</dbReference>
<keyword evidence="10 15" id="KW-0067">ATP-binding</keyword>
<organism evidence="17 18">
    <name type="scientific">Melanomma pulvis-pyrius CBS 109.77</name>
    <dbReference type="NCBI Taxonomy" id="1314802"/>
    <lineage>
        <taxon>Eukaryota</taxon>
        <taxon>Fungi</taxon>
        <taxon>Dikarya</taxon>
        <taxon>Ascomycota</taxon>
        <taxon>Pezizomycotina</taxon>
        <taxon>Dothideomycetes</taxon>
        <taxon>Pleosporomycetidae</taxon>
        <taxon>Pleosporales</taxon>
        <taxon>Melanommataceae</taxon>
        <taxon>Melanomma</taxon>
    </lineage>
</organism>
<feature type="binding site" evidence="15">
    <location>
        <position position="81"/>
    </location>
    <ligand>
        <name>ATP</name>
        <dbReference type="ChEBI" id="CHEBI:30616"/>
    </ligand>
</feature>
<dbReference type="GO" id="GO:0005524">
    <property type="term" value="F:ATP binding"/>
    <property type="evidence" value="ECO:0007669"/>
    <property type="project" value="UniProtKB-UniRule"/>
</dbReference>
<keyword evidence="9 17" id="KW-0418">Kinase</keyword>
<evidence type="ECO:0000259" key="16">
    <source>
        <dbReference type="PROSITE" id="PS50011"/>
    </source>
</evidence>
<keyword evidence="18" id="KW-1185">Reference proteome</keyword>
<dbReference type="InterPro" id="IPR011009">
    <property type="entry name" value="Kinase-like_dom_sf"/>
</dbReference>
<dbReference type="Proteomes" id="UP000799757">
    <property type="component" value="Unassembled WGS sequence"/>
</dbReference>
<evidence type="ECO:0000256" key="9">
    <source>
        <dbReference type="ARBA" id="ARBA00022777"/>
    </source>
</evidence>
<evidence type="ECO:0000256" key="10">
    <source>
        <dbReference type="ARBA" id="ARBA00022840"/>
    </source>
</evidence>
<dbReference type="SUPFAM" id="SSF56112">
    <property type="entry name" value="Protein kinase-like (PK-like)"/>
    <property type="match status" value="1"/>
</dbReference>
<dbReference type="OrthoDB" id="5979581at2759"/>
<evidence type="ECO:0000256" key="12">
    <source>
        <dbReference type="ARBA" id="ARBA00033194"/>
    </source>
</evidence>
<reference evidence="17" key="1">
    <citation type="journal article" date="2020" name="Stud. Mycol.">
        <title>101 Dothideomycetes genomes: a test case for predicting lifestyles and emergence of pathogens.</title>
        <authorList>
            <person name="Haridas S."/>
            <person name="Albert R."/>
            <person name="Binder M."/>
            <person name="Bloem J."/>
            <person name="Labutti K."/>
            <person name="Salamov A."/>
            <person name="Andreopoulos B."/>
            <person name="Baker S."/>
            <person name="Barry K."/>
            <person name="Bills G."/>
            <person name="Bluhm B."/>
            <person name="Cannon C."/>
            <person name="Castanera R."/>
            <person name="Culley D."/>
            <person name="Daum C."/>
            <person name="Ezra D."/>
            <person name="Gonzalez J."/>
            <person name="Henrissat B."/>
            <person name="Kuo A."/>
            <person name="Liang C."/>
            <person name="Lipzen A."/>
            <person name="Lutzoni F."/>
            <person name="Magnuson J."/>
            <person name="Mondo S."/>
            <person name="Nolan M."/>
            <person name="Ohm R."/>
            <person name="Pangilinan J."/>
            <person name="Park H.-J."/>
            <person name="Ramirez L."/>
            <person name="Alfaro M."/>
            <person name="Sun H."/>
            <person name="Tritt A."/>
            <person name="Yoshinaga Y."/>
            <person name="Zwiers L.-H."/>
            <person name="Turgeon B."/>
            <person name="Goodwin S."/>
            <person name="Spatafora J."/>
            <person name="Crous P."/>
            <person name="Grigoriev I."/>
        </authorList>
    </citation>
    <scope>NUCLEOTIDE SEQUENCE</scope>
    <source>
        <strain evidence="17">CBS 109.77</strain>
    </source>
</reference>
<dbReference type="EMBL" id="MU001871">
    <property type="protein sequence ID" value="KAF2795052.1"/>
    <property type="molecule type" value="Genomic_DNA"/>
</dbReference>
<dbReference type="GO" id="GO:0043484">
    <property type="term" value="P:regulation of RNA splicing"/>
    <property type="evidence" value="ECO:0007669"/>
    <property type="project" value="TreeGrafter"/>
</dbReference>
<accession>A0A6A6XF38</accession>
<dbReference type="GO" id="GO:0004674">
    <property type="term" value="F:protein serine/threonine kinase activity"/>
    <property type="evidence" value="ECO:0007669"/>
    <property type="project" value="UniProtKB-KW"/>
</dbReference>
<gene>
    <name evidence="17" type="ORF">K505DRAFT_240790</name>
</gene>
<dbReference type="InterPro" id="IPR051175">
    <property type="entry name" value="CLK_kinases"/>
</dbReference>
<sequence length="448" mass="49999">MNLPPYNPETDDDGLGPFFFPPEVEYSEDLEDYVQGGFHPVHLGEVYHDGRYKIIHKLGAGGFSTVWLARDAQTNRNVALKIIRADDSEGYQAQLPLAVEEDPGFFVSPLGCFWLDGPNGRHVCHVLPVLGPSMSHLSHLRHRLEPSFARNLAWQATRAVEFLHSRGICHGDITSANIVLRISSKFHELSEEQTCALLGPPKTDPIIRYSRLPPGPSAPEYVVGAVDFSIIDFAWFQESISIIDFDQCFRSSNPPSRMLGTPSKYLAPEAIFERPGPPSDVWALGCAIFRMRGGRDIFEEFGNSAPSGAVFSMVDAIGDLPSYWRNRVFDDDGLPVPNDTATHNDVSIITNYTPLSRPLKSQILSIVDTTAPSKYFWKPPEENTYNGCLELHPHNTALSAISEEEANSFYDLLSRIFVYDPAQRWSAAQLSTHPWFRDASASTRSTQE</sequence>
<proteinExistence type="predicted"/>
<evidence type="ECO:0000256" key="13">
    <source>
        <dbReference type="ARBA" id="ARBA00047899"/>
    </source>
</evidence>
<evidence type="ECO:0000256" key="6">
    <source>
        <dbReference type="ARBA" id="ARBA00022527"/>
    </source>
</evidence>
<evidence type="ECO:0000256" key="2">
    <source>
        <dbReference type="ARBA" id="ARBA00011534"/>
    </source>
</evidence>
<dbReference type="PANTHER" id="PTHR45646">
    <property type="entry name" value="SERINE/THREONINE-PROTEIN KINASE DOA-RELATED"/>
    <property type="match status" value="1"/>
</dbReference>
<dbReference type="Pfam" id="PF00069">
    <property type="entry name" value="Pkinase"/>
    <property type="match status" value="1"/>
</dbReference>
<dbReference type="EC" id="2.7.11.1" evidence="3"/>